<evidence type="ECO:0000313" key="1">
    <source>
        <dbReference type="EMBL" id="ODV68696.1"/>
    </source>
</evidence>
<name>A0A1E4RN84_9ASCO</name>
<organism evidence="1 2">
    <name type="scientific">Hyphopichia burtonii NRRL Y-1933</name>
    <dbReference type="NCBI Taxonomy" id="984485"/>
    <lineage>
        <taxon>Eukaryota</taxon>
        <taxon>Fungi</taxon>
        <taxon>Dikarya</taxon>
        <taxon>Ascomycota</taxon>
        <taxon>Saccharomycotina</taxon>
        <taxon>Pichiomycetes</taxon>
        <taxon>Debaryomycetaceae</taxon>
        <taxon>Hyphopichia</taxon>
    </lineage>
</organism>
<evidence type="ECO:0000313" key="2">
    <source>
        <dbReference type="Proteomes" id="UP000095085"/>
    </source>
</evidence>
<protein>
    <submittedName>
        <fullName evidence="1">Uncharacterized protein</fullName>
    </submittedName>
</protein>
<dbReference type="OrthoDB" id="74240at2759"/>
<accession>A0A1E4RN84</accession>
<gene>
    <name evidence="1" type="ORF">HYPBUDRAFT_105606</name>
</gene>
<keyword evidence="2" id="KW-1185">Reference proteome</keyword>
<dbReference type="Proteomes" id="UP000095085">
    <property type="component" value="Unassembled WGS sequence"/>
</dbReference>
<dbReference type="AlphaFoldDB" id="A0A1E4RN84"/>
<reference evidence="2" key="1">
    <citation type="submission" date="2016-05" db="EMBL/GenBank/DDBJ databases">
        <title>Comparative genomics of biotechnologically important yeasts.</title>
        <authorList>
            <consortium name="DOE Joint Genome Institute"/>
            <person name="Riley R."/>
            <person name="Haridas S."/>
            <person name="Wolfe K.H."/>
            <person name="Lopes M.R."/>
            <person name="Hittinger C.T."/>
            <person name="Goker M."/>
            <person name="Salamov A."/>
            <person name="Wisecaver J."/>
            <person name="Long T.M."/>
            <person name="Aerts A.L."/>
            <person name="Barry K."/>
            <person name="Choi C."/>
            <person name="Clum A."/>
            <person name="Coughlan A.Y."/>
            <person name="Deshpande S."/>
            <person name="Douglass A.P."/>
            <person name="Hanson S.J."/>
            <person name="Klenk H.-P."/>
            <person name="Labutti K."/>
            <person name="Lapidus A."/>
            <person name="Lindquist E."/>
            <person name="Lipzen A."/>
            <person name="Meier-Kolthoff J.P."/>
            <person name="Ohm R.A."/>
            <person name="Otillar R.P."/>
            <person name="Pangilinan J."/>
            <person name="Peng Y."/>
            <person name="Rokas A."/>
            <person name="Rosa C.A."/>
            <person name="Scheuner C."/>
            <person name="Sibirny A.A."/>
            <person name="Slot J.C."/>
            <person name="Stielow J.B."/>
            <person name="Sun H."/>
            <person name="Kurtzman C.P."/>
            <person name="Blackwell M."/>
            <person name="Grigoriev I.V."/>
            <person name="Jeffries T.W."/>
        </authorList>
    </citation>
    <scope>NUCLEOTIDE SEQUENCE [LARGE SCALE GENOMIC DNA]</scope>
    <source>
        <strain evidence="2">NRRL Y-1933</strain>
    </source>
</reference>
<dbReference type="STRING" id="984485.A0A1E4RN84"/>
<dbReference type="RefSeq" id="XP_020077763.1">
    <property type="nucleotide sequence ID" value="XM_020218422.1"/>
</dbReference>
<proteinExistence type="predicted"/>
<sequence length="106" mass="12739">MFTARLILFYRCLHTSSALLKSKKSNKPILSLEEFLFRQRLLGIYRQLLRILVKTHERDDLIKFAREEFKINNKETDLNHRKYLLNLGLQRINDMMRVMGIKGPEF</sequence>
<dbReference type="GeneID" id="30992972"/>
<dbReference type="EMBL" id="KV454539">
    <property type="protein sequence ID" value="ODV68696.1"/>
    <property type="molecule type" value="Genomic_DNA"/>
</dbReference>